<reference evidence="1" key="1">
    <citation type="submission" date="2016-08" db="EMBL/GenBank/DDBJ databases">
        <title>Complete Genome Seqeunce of Paenibacillus sp. BIHB 4019 from tea rhizoplane.</title>
        <authorList>
            <person name="Thakur R."/>
            <person name="Swarnkar M.K."/>
            <person name="Gulati A."/>
        </authorList>
    </citation>
    <scope>NUCLEOTIDE SEQUENCE [LARGE SCALE GENOMIC DNA]</scope>
    <source>
        <strain evidence="1">BIHB4019</strain>
    </source>
</reference>
<dbReference type="EMBL" id="CP016808">
    <property type="protein sequence ID" value="ANY66085.1"/>
    <property type="molecule type" value="Genomic_DNA"/>
</dbReference>
<gene>
    <name evidence="1" type="ORF">BBD42_06155</name>
</gene>
<protein>
    <submittedName>
        <fullName evidence="1">Uncharacterized protein</fullName>
    </submittedName>
</protein>
<organism evidence="1">
    <name type="scientific">Paenibacillus sp. BIHB 4019</name>
    <dbReference type="NCBI Taxonomy" id="1870819"/>
    <lineage>
        <taxon>Bacteria</taxon>
        <taxon>Bacillati</taxon>
        <taxon>Bacillota</taxon>
        <taxon>Bacilli</taxon>
        <taxon>Bacillales</taxon>
        <taxon>Paenibacillaceae</taxon>
        <taxon>Paenibacillus</taxon>
    </lineage>
</organism>
<sequence>MTRFQSISGQESRYHAHHPVKLAKNSAFAASESTICAFPGDSVELAASLSTKSIFAQGVTPETMNMKLVFLLIG</sequence>
<evidence type="ECO:0000313" key="1">
    <source>
        <dbReference type="EMBL" id="ANY66085.1"/>
    </source>
</evidence>
<name>A0A1B2DEF6_9BACL</name>
<dbReference type="AlphaFoldDB" id="A0A1B2DEF6"/>
<proteinExistence type="predicted"/>
<accession>A0A1B2DEF6</accession>